<dbReference type="Proteomes" id="UP000001812">
    <property type="component" value="Chromosome II"/>
</dbReference>
<sequence length="65" mass="7161">MRPEPPSARRRKRGRAPPVGCRLPAEASAPPNAPRACARRAIEAGNQENRPWMKRAASPRSTTMD</sequence>
<evidence type="ECO:0000256" key="1">
    <source>
        <dbReference type="SAM" id="MobiDB-lite"/>
    </source>
</evidence>
<reference evidence="2" key="1">
    <citation type="submission" date="2009-05" db="EMBL/GenBank/DDBJ databases">
        <authorList>
            <person name="Harkins D.M."/>
            <person name="DeShazer D."/>
            <person name="Woods D.E."/>
            <person name="Brinkac L.M."/>
            <person name="Brown K.A."/>
            <person name="Hung G.C."/>
            <person name="Tuanyok A."/>
            <person name="Zhang B."/>
            <person name="Nierman W.C."/>
        </authorList>
    </citation>
    <scope>NUCLEOTIDE SEQUENCE [LARGE SCALE GENOMIC DNA]</scope>
    <source>
        <strain evidence="2">1710a</strain>
    </source>
</reference>
<gene>
    <name evidence="2" type="ORF">BURPS1710A_A0437</name>
</gene>
<proteinExistence type="predicted"/>
<name>A0A0E1VT51_BURPE</name>
<dbReference type="HOGENOM" id="CLU_2841394_0_0_4"/>
<protein>
    <submittedName>
        <fullName evidence="2">Uncharacterized protein</fullName>
    </submittedName>
</protein>
<dbReference type="AlphaFoldDB" id="A0A0E1VT51"/>
<feature type="region of interest" description="Disordered" evidence="1">
    <location>
        <begin position="1"/>
        <end position="65"/>
    </location>
</feature>
<accession>A0A0E1VT51</accession>
<organism evidence="2">
    <name type="scientific">Burkholderia pseudomallei 1710a</name>
    <dbReference type="NCBI Taxonomy" id="320371"/>
    <lineage>
        <taxon>Bacteria</taxon>
        <taxon>Pseudomonadati</taxon>
        <taxon>Pseudomonadota</taxon>
        <taxon>Betaproteobacteria</taxon>
        <taxon>Burkholderiales</taxon>
        <taxon>Burkholderiaceae</taxon>
        <taxon>Burkholderia</taxon>
        <taxon>pseudomallei group</taxon>
    </lineage>
</organism>
<feature type="compositionally biased region" description="Low complexity" evidence="1">
    <location>
        <begin position="27"/>
        <end position="36"/>
    </location>
</feature>
<evidence type="ECO:0000313" key="2">
    <source>
        <dbReference type="EMBL" id="EET03166.1"/>
    </source>
</evidence>
<dbReference type="EMBL" id="CM000833">
    <property type="protein sequence ID" value="EET03166.1"/>
    <property type="molecule type" value="Genomic_DNA"/>
</dbReference>